<dbReference type="PANTHER" id="PTHR42886:SF29">
    <property type="entry name" value="PUMMELIG, ISOFORM A"/>
    <property type="match status" value="1"/>
</dbReference>
<dbReference type="Gene3D" id="3.40.50.1820">
    <property type="entry name" value="alpha/beta hydrolase"/>
    <property type="match status" value="1"/>
</dbReference>
<protein>
    <recommendedName>
        <fullName evidence="2">AB hydrolase-1 domain-containing protein</fullName>
    </recommendedName>
</protein>
<dbReference type="GO" id="GO:0006654">
    <property type="term" value="P:phosphatidic acid biosynthetic process"/>
    <property type="evidence" value="ECO:0007669"/>
    <property type="project" value="TreeGrafter"/>
</dbReference>
<keyword evidence="5" id="KW-1185">Reference proteome</keyword>
<comment type="caution">
    <text evidence="3">The sequence shown here is derived from an EMBL/GenBank/DDBJ whole genome shotgun (WGS) entry which is preliminary data.</text>
</comment>
<dbReference type="GO" id="GO:0005739">
    <property type="term" value="C:mitochondrion"/>
    <property type="evidence" value="ECO:0007669"/>
    <property type="project" value="TreeGrafter"/>
</dbReference>
<evidence type="ECO:0000313" key="4">
    <source>
        <dbReference type="EMBL" id="CAF1549737.1"/>
    </source>
</evidence>
<comment type="similarity">
    <text evidence="1">Belongs to the peptidase S33 family. ABHD4/ABHD5 subfamily.</text>
</comment>
<name>A0A813TDH5_ADIRI</name>
<reference evidence="3" key="1">
    <citation type="submission" date="2021-02" db="EMBL/GenBank/DDBJ databases">
        <authorList>
            <person name="Nowell W R."/>
        </authorList>
    </citation>
    <scope>NUCLEOTIDE SEQUENCE</scope>
</reference>
<organism evidence="3 6">
    <name type="scientific">Adineta ricciae</name>
    <name type="common">Rotifer</name>
    <dbReference type="NCBI Taxonomy" id="249248"/>
    <lineage>
        <taxon>Eukaryota</taxon>
        <taxon>Metazoa</taxon>
        <taxon>Spiralia</taxon>
        <taxon>Gnathifera</taxon>
        <taxon>Rotifera</taxon>
        <taxon>Eurotatoria</taxon>
        <taxon>Bdelloidea</taxon>
        <taxon>Adinetida</taxon>
        <taxon>Adinetidae</taxon>
        <taxon>Adineta</taxon>
    </lineage>
</organism>
<dbReference type="EMBL" id="CAJNOJ010000015">
    <property type="protein sequence ID" value="CAF0812369.1"/>
    <property type="molecule type" value="Genomic_DNA"/>
</dbReference>
<evidence type="ECO:0000259" key="2">
    <source>
        <dbReference type="Pfam" id="PF00561"/>
    </source>
</evidence>
<dbReference type="AlphaFoldDB" id="A0A813TDH5"/>
<dbReference type="InterPro" id="IPR000073">
    <property type="entry name" value="AB_hydrolase_1"/>
</dbReference>
<evidence type="ECO:0000313" key="5">
    <source>
        <dbReference type="Proteomes" id="UP000663828"/>
    </source>
</evidence>
<dbReference type="SUPFAM" id="SSF53474">
    <property type="entry name" value="alpha/beta-Hydrolases"/>
    <property type="match status" value="1"/>
</dbReference>
<dbReference type="Proteomes" id="UP000663828">
    <property type="component" value="Unassembled WGS sequence"/>
</dbReference>
<dbReference type="PRINTS" id="PR00111">
    <property type="entry name" value="ABHYDROLASE"/>
</dbReference>
<evidence type="ECO:0000313" key="6">
    <source>
        <dbReference type="Proteomes" id="UP000663852"/>
    </source>
</evidence>
<accession>A0A813TDH5</accession>
<dbReference type="EMBL" id="CAJNOR010005179">
    <property type="protein sequence ID" value="CAF1549737.1"/>
    <property type="molecule type" value="Genomic_DNA"/>
</dbReference>
<dbReference type="GO" id="GO:0042171">
    <property type="term" value="F:lysophosphatidic acid acyltransferase activity"/>
    <property type="evidence" value="ECO:0007669"/>
    <property type="project" value="TreeGrafter"/>
</dbReference>
<dbReference type="InterPro" id="IPR029058">
    <property type="entry name" value="AB_hydrolase_fold"/>
</dbReference>
<gene>
    <name evidence="3" type="ORF">EDS130_LOCUS5416</name>
    <name evidence="4" type="ORF">XAT740_LOCUS42799</name>
</gene>
<dbReference type="GO" id="GO:0052689">
    <property type="term" value="F:carboxylic ester hydrolase activity"/>
    <property type="evidence" value="ECO:0007669"/>
    <property type="project" value="TreeGrafter"/>
</dbReference>
<dbReference type="Pfam" id="PF00561">
    <property type="entry name" value="Abhydrolase_1"/>
    <property type="match status" value="1"/>
</dbReference>
<dbReference type="Proteomes" id="UP000663852">
    <property type="component" value="Unassembled WGS sequence"/>
</dbReference>
<proteinExistence type="inferred from homology"/>
<dbReference type="PANTHER" id="PTHR42886">
    <property type="entry name" value="RE40534P-RELATED"/>
    <property type="match status" value="1"/>
</dbReference>
<evidence type="ECO:0000256" key="1">
    <source>
        <dbReference type="ARBA" id="ARBA00038097"/>
    </source>
</evidence>
<dbReference type="OrthoDB" id="7457040at2759"/>
<feature type="domain" description="AB hydrolase-1" evidence="2">
    <location>
        <begin position="122"/>
        <end position="381"/>
    </location>
</feature>
<sequence>MATTTGMTQNSDNDLASASDAIDQMISMSIANHNPDVNNPASDKTIAEQMNITRQNCSPSRFRTIEYLKRLTWTNSSPEQLERAEMKVLETLKSQFQGRSIPVCNATQKIWTIYSNITSTNYPLVLVHGFGGGVGLWSLNLDQLCSDRPVYALDLPGFAHSSRPVFSLDPLEAEKQFVDMIEEWRIGIGLNEPFILLGHSFGGFISTSYSIQYPTYVKQLVLVDPWGFGYKPANWQTSPMQRIPPWLRSFSSVMMKFSPLAGLRAAGPFGIRIMKYFRADLRNKFETLFNDDRILVYLYHCNVQIPTGEEGFRTISDLLAWAKRPMLDRIDELDPQIPVYFLHGEQSWIDIESSVCVQSKRSNVFVDMIPQAGHHVYADAPVEFDVYLKRVLFNK</sequence>
<dbReference type="GO" id="GO:0055088">
    <property type="term" value="P:lipid homeostasis"/>
    <property type="evidence" value="ECO:0007669"/>
    <property type="project" value="TreeGrafter"/>
</dbReference>
<evidence type="ECO:0000313" key="3">
    <source>
        <dbReference type="EMBL" id="CAF0812369.1"/>
    </source>
</evidence>